<dbReference type="SUPFAM" id="SSF55486">
    <property type="entry name" value="Metalloproteases ('zincins'), catalytic domain"/>
    <property type="match status" value="1"/>
</dbReference>
<gene>
    <name evidence="1" type="ORF">NG895_00205</name>
</gene>
<dbReference type="Proteomes" id="UP001155241">
    <property type="component" value="Unassembled WGS sequence"/>
</dbReference>
<organism evidence="1 2">
    <name type="scientific">Aeoliella straminimaris</name>
    <dbReference type="NCBI Taxonomy" id="2954799"/>
    <lineage>
        <taxon>Bacteria</taxon>
        <taxon>Pseudomonadati</taxon>
        <taxon>Planctomycetota</taxon>
        <taxon>Planctomycetia</taxon>
        <taxon>Pirellulales</taxon>
        <taxon>Lacipirellulaceae</taxon>
        <taxon>Aeoliella</taxon>
    </lineage>
</organism>
<evidence type="ECO:0000313" key="1">
    <source>
        <dbReference type="EMBL" id="MCO6042315.1"/>
    </source>
</evidence>
<dbReference type="AlphaFoldDB" id="A0A9X2F522"/>
<reference evidence="1" key="1">
    <citation type="submission" date="2022-06" db="EMBL/GenBank/DDBJ databases">
        <title>Aeoliella straminimaris, a novel planctomycete from sediments.</title>
        <authorList>
            <person name="Vitorino I.R."/>
            <person name="Lage O.M."/>
        </authorList>
    </citation>
    <scope>NUCLEOTIDE SEQUENCE</scope>
    <source>
        <strain evidence="1">ICT_H6.2</strain>
    </source>
</reference>
<accession>A0A9X2F522</accession>
<proteinExistence type="predicted"/>
<evidence type="ECO:0000313" key="2">
    <source>
        <dbReference type="Proteomes" id="UP001155241"/>
    </source>
</evidence>
<dbReference type="EMBL" id="JAMXLR010000003">
    <property type="protein sequence ID" value="MCO6042315.1"/>
    <property type="molecule type" value="Genomic_DNA"/>
</dbReference>
<name>A0A9X2F522_9BACT</name>
<protein>
    <submittedName>
        <fullName evidence="1">M10 family metallopeptidase domain-containing protein</fullName>
    </submittedName>
</protein>
<keyword evidence="2" id="KW-1185">Reference proteome</keyword>
<dbReference type="RefSeq" id="WP_252850417.1">
    <property type="nucleotide sequence ID" value="NZ_JAMXLR010000003.1"/>
</dbReference>
<dbReference type="InterPro" id="IPR018247">
    <property type="entry name" value="EF_Hand_1_Ca_BS"/>
</dbReference>
<dbReference type="PROSITE" id="PS00018">
    <property type="entry name" value="EF_HAND_1"/>
    <property type="match status" value="1"/>
</dbReference>
<comment type="caution">
    <text evidence="1">The sequence shown here is derived from an EMBL/GenBank/DDBJ whole genome shotgun (WGS) entry which is preliminary data.</text>
</comment>
<sequence length="958" mass="100839">MPTFYATTKAVTINVSFSQFTDAPNFDPTGDKMLAIVNAAANYWEDIIEDPFVLDVEIGYENIGGNGRAAFACYATGPLNCIDGDVQPSTPDFGLIRFDTMQTVGRAGTNADGTLRWFFDSTPLDHSEFEMQQTLVRSLSPLNVAFVYSETSPPELMEAGMLGNASSPTNEFDAFTIAVHELGHLLGTLNEISLPETATDDAYDVNPDFVYGATVEIATNSGDGEHLASTIGLMRSTVSVDQRLLPSATDVFAIAAGADPDWAFIDLPRQDFLGGTLWDILANWEGNSIPDEDDSAFIRHGGDVRVLANHAVANLLIAEGSSLELDGNGNSLTVGNTLTIGGEGGGTAVMSVLGDKSITASVVRVRDDGRLFTSGSIFDVDVDAAEVIVEQGGLVSGTGRIRADNIRLSGTLTAIAPVGSLMNVLTLDANPGGEIDLDGTGSGQVFAVLASVSISGPLSDSFGGEITVGAGRSVFFDEPWTFGTPQLNGDGVGVLNLNGGSSDTQLATLDTQGWTARDGRINVSGRANILRATEFLQGVEVNVATDGFLDLDGVTTFRGGTYTGGGSIVLNNDTAVESDTTVEVSRFDLDGDSFGQTVTLNAPLTLNVDYIDTGNNNFNFDTIDINFNGRLAVNLNTSSAWTMASTLNINFGLFPQTVLDGVGVNITGTLNADGSSVVAAPLDVSGTFHFVDTQSRVTLSSAPFVRLSEHVIRTGATIDGGGTLVIGSTALLTLEDGVQIGENVENQGELQIGNSPGAAQVGFYSQSANASWHVEIAGTPRSGEFDQLDVVGQADLAGVLDVLLNDEYTPNVGDEFTVLTANRISNTFDELTVADEADILNVTLVALYSPNTVVLRIENIGLWGDYNGDGVVNAADYTVWRNNLGSPAGTLPNDPHGSPIGTFQYETWKSSFGNTLPESALRQLSAVPEPSAIAFVVQTGALLIMWACQRCTANKARQ</sequence>